<feature type="binding site" evidence="15">
    <location>
        <position position="112"/>
    </location>
    <ligand>
        <name>DNA</name>
        <dbReference type="ChEBI" id="CHEBI:16991"/>
    </ligand>
</feature>
<evidence type="ECO:0000256" key="4">
    <source>
        <dbReference type="ARBA" id="ARBA00022723"/>
    </source>
</evidence>
<evidence type="ECO:0000256" key="9">
    <source>
        <dbReference type="ARBA" id="ARBA00023125"/>
    </source>
</evidence>
<evidence type="ECO:0000256" key="13">
    <source>
        <dbReference type="ARBA" id="ARBA00023295"/>
    </source>
</evidence>
<dbReference type="Pfam" id="PF01149">
    <property type="entry name" value="Fapy_DNA_glyco"/>
    <property type="match status" value="1"/>
</dbReference>
<dbReference type="GO" id="GO:0140078">
    <property type="term" value="F:class I DNA-(apurinic or apyrimidinic site) endonuclease activity"/>
    <property type="evidence" value="ECO:0007669"/>
    <property type="project" value="UniProtKB-EC"/>
</dbReference>
<keyword evidence="13 15" id="KW-0326">Glycosidase</keyword>
<dbReference type="InterPro" id="IPR000214">
    <property type="entry name" value="Znf_DNA_glyclase/AP_lyase"/>
</dbReference>
<keyword evidence="6 15" id="KW-0863">Zinc-finger</keyword>
<keyword evidence="8 15" id="KW-0862">Zinc</keyword>
<dbReference type="PROSITE" id="PS51068">
    <property type="entry name" value="FPG_CAT"/>
    <property type="match status" value="1"/>
</dbReference>
<dbReference type="NCBIfam" id="NF002211">
    <property type="entry name" value="PRK01103.1"/>
    <property type="match status" value="1"/>
</dbReference>
<dbReference type="PANTHER" id="PTHR22993:SF9">
    <property type="entry name" value="FORMAMIDOPYRIMIDINE-DNA GLYCOSYLASE"/>
    <property type="match status" value="1"/>
</dbReference>
<evidence type="ECO:0000256" key="7">
    <source>
        <dbReference type="ARBA" id="ARBA00022801"/>
    </source>
</evidence>
<name>A0A5S9MH45_BACIA</name>
<dbReference type="SUPFAM" id="SSF57716">
    <property type="entry name" value="Glucocorticoid receptor-like (DNA-binding domain)"/>
    <property type="match status" value="1"/>
</dbReference>
<reference evidence="18 19" key="1">
    <citation type="submission" date="2019-12" db="EMBL/GenBank/DDBJ databases">
        <title>Full genome sequence of a Bacillus safensis strain isolated from commercially available natto in Indonesia.</title>
        <authorList>
            <person name="Yoshida M."/>
            <person name="Uomi M."/>
            <person name="Waturangi D."/>
            <person name="Ekaputri J.J."/>
            <person name="Setiamarga D.H.E."/>
        </authorList>
    </citation>
    <scope>NUCLEOTIDE SEQUENCE [LARGE SCALE GENOMIC DNA]</scope>
    <source>
        <strain evidence="18 19">IDN1</strain>
    </source>
</reference>
<organism evidence="18 19">
    <name type="scientific">Bacillus safensis</name>
    <dbReference type="NCBI Taxonomy" id="561879"/>
    <lineage>
        <taxon>Bacteria</taxon>
        <taxon>Bacillati</taxon>
        <taxon>Bacillota</taxon>
        <taxon>Bacilli</taxon>
        <taxon>Bacillales</taxon>
        <taxon>Bacillaceae</taxon>
        <taxon>Bacillus</taxon>
    </lineage>
</organism>
<sequence>MPELPEVETVRRTLKRLVEGKTIETVNIKWPNIIKRPGEPEEFARRMVGETIQTIERRGKFLLFHLDHYVMVSHLRMEGKYRVHEAHEPYDKHVHVVFTFTDGTELRYHDVRKFGTMHLFHPGEEEKELPLSQLGYEPFDDQFTPEYLWEQLKKKTSRVVKTALLDQKIVVGLGNIYVDEVLFKAGIHPETKANQLSLDSCKVLHRHIIDTLQVAVDAGGSTIRSYINSQGDIGTFQLQLLVYDRRGEPCQTCGSIIEKNSSRRARHSFLCDLPKASSIKISHQHASFFAVHIR</sequence>
<evidence type="ECO:0000256" key="8">
    <source>
        <dbReference type="ARBA" id="ARBA00022833"/>
    </source>
</evidence>
<accession>A0A5S9MH45</accession>
<evidence type="ECO:0000259" key="17">
    <source>
        <dbReference type="PROSITE" id="PS51068"/>
    </source>
</evidence>
<keyword evidence="7 15" id="KW-0378">Hydrolase</keyword>
<feature type="binding site" evidence="15">
    <location>
        <position position="93"/>
    </location>
    <ligand>
        <name>DNA</name>
        <dbReference type="ChEBI" id="CHEBI:16991"/>
    </ligand>
</feature>
<comment type="subunit">
    <text evidence="3 15">Monomer.</text>
</comment>
<keyword evidence="11 15" id="KW-0456">Lyase</keyword>
<evidence type="ECO:0000256" key="6">
    <source>
        <dbReference type="ARBA" id="ARBA00022771"/>
    </source>
</evidence>
<feature type="active site" description="Proton donor; for delta-elimination activity" evidence="15">
    <location>
        <position position="266"/>
    </location>
</feature>
<evidence type="ECO:0000259" key="16">
    <source>
        <dbReference type="PROSITE" id="PS51066"/>
    </source>
</evidence>
<dbReference type="SUPFAM" id="SSF81624">
    <property type="entry name" value="N-terminal domain of MutM-like DNA repair proteins"/>
    <property type="match status" value="1"/>
</dbReference>
<evidence type="ECO:0000256" key="14">
    <source>
        <dbReference type="ARBA" id="ARBA00044632"/>
    </source>
</evidence>
<evidence type="ECO:0000256" key="1">
    <source>
        <dbReference type="ARBA" id="ARBA00001668"/>
    </source>
</evidence>
<keyword evidence="10 15" id="KW-0234">DNA repair</keyword>
<dbReference type="GO" id="GO:0034039">
    <property type="term" value="F:8-oxo-7,8-dihydroguanine DNA N-glycosylase activity"/>
    <property type="evidence" value="ECO:0007669"/>
    <property type="project" value="TreeGrafter"/>
</dbReference>
<feature type="active site" description="Schiff-base intermediate with DNA" evidence="15">
    <location>
        <position position="2"/>
    </location>
</feature>
<evidence type="ECO:0000256" key="3">
    <source>
        <dbReference type="ARBA" id="ARBA00011245"/>
    </source>
</evidence>
<evidence type="ECO:0000256" key="12">
    <source>
        <dbReference type="ARBA" id="ARBA00023268"/>
    </source>
</evidence>
<comment type="caution">
    <text evidence="15">Lacks conserved residue(s) required for the propagation of feature annotation.</text>
</comment>
<keyword evidence="5 15" id="KW-0227">DNA damage</keyword>
<comment type="function">
    <text evidence="15">Involved in base excision repair of DNA damaged by oxidation or by mutagenic agents. Acts as DNA glycosylase that recognizes and removes damaged bases. Has a preference for oxidized purines, such as 7,8-dihydro-8-oxoguanine (8-oxoG). Has AP (apurinic/apyrimidinic) lyase activity and introduces nicks in the DNA strand. Cleaves the DNA backbone by beta-delta elimination to generate a single-strand break at the site of the removed base with both 3'- and 5'-phosphates.</text>
</comment>
<comment type="cofactor">
    <cofactor evidence="15">
        <name>Zn(2+)</name>
        <dbReference type="ChEBI" id="CHEBI:29105"/>
    </cofactor>
    <text evidence="15">Binds 1 zinc ion per subunit.</text>
</comment>
<dbReference type="SUPFAM" id="SSF46946">
    <property type="entry name" value="S13-like H2TH domain"/>
    <property type="match status" value="1"/>
</dbReference>
<dbReference type="FunFam" id="1.10.8.50:FF:000003">
    <property type="entry name" value="Formamidopyrimidine-DNA glycosylase"/>
    <property type="match status" value="1"/>
</dbReference>
<dbReference type="EC" id="3.2.2.23" evidence="15"/>
<dbReference type="InterPro" id="IPR015886">
    <property type="entry name" value="H2TH_FPG"/>
</dbReference>
<dbReference type="InterPro" id="IPR010979">
    <property type="entry name" value="Ribosomal_uS13-like_H2TH"/>
</dbReference>
<proteinExistence type="inferred from homology"/>
<dbReference type="GO" id="GO:0008270">
    <property type="term" value="F:zinc ion binding"/>
    <property type="evidence" value="ECO:0007669"/>
    <property type="project" value="UniProtKB-UniRule"/>
</dbReference>
<dbReference type="PROSITE" id="PS51066">
    <property type="entry name" value="ZF_FPG_2"/>
    <property type="match status" value="1"/>
</dbReference>
<dbReference type="GO" id="GO:0003690">
    <property type="term" value="F:double-stranded DNA binding"/>
    <property type="evidence" value="ECO:0007669"/>
    <property type="project" value="UniProtKB-ARBA"/>
</dbReference>
<dbReference type="Gene3D" id="3.20.190.10">
    <property type="entry name" value="MutM-like, N-terminal"/>
    <property type="match status" value="1"/>
</dbReference>
<dbReference type="AlphaFoldDB" id="A0A5S9MH45"/>
<evidence type="ECO:0000256" key="10">
    <source>
        <dbReference type="ARBA" id="ARBA00023204"/>
    </source>
</evidence>
<dbReference type="CDD" id="cd08966">
    <property type="entry name" value="EcFpg-like_N"/>
    <property type="match status" value="1"/>
</dbReference>
<feature type="domain" description="FPG-type" evidence="16">
    <location>
        <begin position="241"/>
        <end position="276"/>
    </location>
</feature>
<dbReference type="PANTHER" id="PTHR22993">
    <property type="entry name" value="FORMAMIDOPYRIMIDINE-DNA GLYCOSYLASE"/>
    <property type="match status" value="1"/>
</dbReference>
<dbReference type="FunFam" id="3.20.190.10:FF:000001">
    <property type="entry name" value="Formamidopyrimidine-DNA glycosylase"/>
    <property type="match status" value="1"/>
</dbReference>
<dbReference type="Gene3D" id="1.10.8.50">
    <property type="match status" value="1"/>
</dbReference>
<dbReference type="Proteomes" id="UP000464658">
    <property type="component" value="Chromosome"/>
</dbReference>
<evidence type="ECO:0000313" key="19">
    <source>
        <dbReference type="Proteomes" id="UP000464658"/>
    </source>
</evidence>
<dbReference type="HAMAP" id="MF_00103">
    <property type="entry name" value="Fapy_DNA_glycosyl"/>
    <property type="match status" value="1"/>
</dbReference>
<evidence type="ECO:0000256" key="11">
    <source>
        <dbReference type="ARBA" id="ARBA00023239"/>
    </source>
</evidence>
<gene>
    <name evidence="15 18" type="primary">mutM</name>
    <name evidence="15" type="synonym">fpg</name>
    <name evidence="18" type="ORF">BsIDN1_50820</name>
</gene>
<evidence type="ECO:0000313" key="18">
    <source>
        <dbReference type="EMBL" id="BBP91464.1"/>
    </source>
</evidence>
<dbReference type="SMART" id="SM00898">
    <property type="entry name" value="Fapy_DNA_glyco"/>
    <property type="match status" value="1"/>
</dbReference>
<dbReference type="GO" id="GO:0003684">
    <property type="term" value="F:damaged DNA binding"/>
    <property type="evidence" value="ECO:0007669"/>
    <property type="project" value="InterPro"/>
</dbReference>
<dbReference type="InterPro" id="IPR035937">
    <property type="entry name" value="FPG_N"/>
</dbReference>
<feature type="active site" description="Proton donor" evidence="15">
    <location>
        <position position="3"/>
    </location>
</feature>
<comment type="catalytic activity">
    <reaction evidence="1 15">
        <text>Hydrolysis of DNA containing ring-opened 7-methylguanine residues, releasing 2,6-diamino-4-hydroxy-5-(N-methyl)formamidopyrimidine.</text>
        <dbReference type="EC" id="3.2.2.23"/>
    </reaction>
</comment>
<protein>
    <recommendedName>
        <fullName evidence="15">Formamidopyrimidine-DNA glycosylase</fullName>
        <shortName evidence="15">Fapy-DNA glycosylase</shortName>
        <ecNumber evidence="15">3.2.2.23</ecNumber>
    </recommendedName>
    <alternativeName>
        <fullName evidence="15">DNA-(apurinic or apyrimidinic site) lyase MutM</fullName>
        <shortName evidence="15">AP lyase MutM</shortName>
        <ecNumber evidence="15">4.2.99.18</ecNumber>
    </alternativeName>
</protein>
<dbReference type="EMBL" id="AP021906">
    <property type="protein sequence ID" value="BBP91464.1"/>
    <property type="molecule type" value="Genomic_DNA"/>
</dbReference>
<dbReference type="EC" id="4.2.99.18" evidence="15"/>
<dbReference type="SMART" id="SM01232">
    <property type="entry name" value="H2TH"/>
    <property type="match status" value="1"/>
</dbReference>
<keyword evidence="12 15" id="KW-0511">Multifunctional enzyme</keyword>
<keyword evidence="9 15" id="KW-0238">DNA-binding</keyword>
<evidence type="ECO:0000256" key="2">
    <source>
        <dbReference type="ARBA" id="ARBA00009409"/>
    </source>
</evidence>
<dbReference type="NCBIfam" id="TIGR00577">
    <property type="entry name" value="fpg"/>
    <property type="match status" value="1"/>
</dbReference>
<dbReference type="InterPro" id="IPR012319">
    <property type="entry name" value="FPG_cat"/>
</dbReference>
<dbReference type="Pfam" id="PF06831">
    <property type="entry name" value="H2TH"/>
    <property type="match status" value="1"/>
</dbReference>
<dbReference type="GO" id="GO:0006284">
    <property type="term" value="P:base-excision repair"/>
    <property type="evidence" value="ECO:0007669"/>
    <property type="project" value="InterPro"/>
</dbReference>
<feature type="active site" description="Proton donor; for beta-elimination activity" evidence="15">
    <location>
        <position position="60"/>
    </location>
</feature>
<comment type="similarity">
    <text evidence="2 15">Belongs to the FPG family.</text>
</comment>
<feature type="domain" description="Formamidopyrimidine-DNA glycosylase catalytic" evidence="17">
    <location>
        <begin position="2"/>
        <end position="115"/>
    </location>
</feature>
<keyword evidence="4 15" id="KW-0479">Metal-binding</keyword>
<comment type="catalytic activity">
    <reaction evidence="14 15">
        <text>2'-deoxyribonucleotide-(2'-deoxyribose 5'-phosphate)-2'-deoxyribonucleotide-DNA = a 3'-end 2'-deoxyribonucleotide-(2,3-dehydro-2,3-deoxyribose 5'-phosphate)-DNA + a 5'-end 5'-phospho-2'-deoxyribonucleoside-DNA + H(+)</text>
        <dbReference type="Rhea" id="RHEA:66592"/>
        <dbReference type="Rhea" id="RHEA-COMP:13180"/>
        <dbReference type="Rhea" id="RHEA-COMP:16897"/>
        <dbReference type="Rhea" id="RHEA-COMP:17067"/>
        <dbReference type="ChEBI" id="CHEBI:15378"/>
        <dbReference type="ChEBI" id="CHEBI:136412"/>
        <dbReference type="ChEBI" id="CHEBI:157695"/>
        <dbReference type="ChEBI" id="CHEBI:167181"/>
        <dbReference type="EC" id="4.2.99.18"/>
    </reaction>
</comment>
<dbReference type="InterPro" id="IPR020629">
    <property type="entry name" value="FPG_Glyclase"/>
</dbReference>
<evidence type="ECO:0000256" key="15">
    <source>
        <dbReference type="HAMAP-Rule" id="MF_00103"/>
    </source>
</evidence>
<evidence type="ECO:0000256" key="5">
    <source>
        <dbReference type="ARBA" id="ARBA00022763"/>
    </source>
</evidence>